<dbReference type="EMBL" id="DS268533">
    <property type="protein sequence ID" value="EFO87301.1"/>
    <property type="molecule type" value="Genomic_DNA"/>
</dbReference>
<dbReference type="STRING" id="31234.E3N5N8"/>
<keyword evidence="5" id="KW-1185">Reference proteome</keyword>
<dbReference type="Gene3D" id="4.10.60.10">
    <property type="entry name" value="Zinc finger, CCHC-type"/>
    <property type="match status" value="1"/>
</dbReference>
<feature type="domain" description="CCHC-type" evidence="3">
    <location>
        <begin position="182"/>
        <end position="197"/>
    </location>
</feature>
<dbReference type="SUPFAM" id="SSF57756">
    <property type="entry name" value="Retrovirus zinc finger-like domains"/>
    <property type="match status" value="1"/>
</dbReference>
<feature type="region of interest" description="Disordered" evidence="2">
    <location>
        <begin position="206"/>
        <end position="234"/>
    </location>
</feature>
<feature type="region of interest" description="Disordered" evidence="2">
    <location>
        <begin position="27"/>
        <end position="54"/>
    </location>
</feature>
<reference evidence="4" key="1">
    <citation type="submission" date="2007-07" db="EMBL/GenBank/DDBJ databases">
        <title>PCAP assembly of the Caenorhabditis remanei genome.</title>
        <authorList>
            <consortium name="The Caenorhabditis remanei Sequencing Consortium"/>
            <person name="Wilson R.K."/>
        </authorList>
    </citation>
    <scope>NUCLEOTIDE SEQUENCE [LARGE SCALE GENOMIC DNA]</scope>
    <source>
        <strain evidence="4">PB4641</strain>
    </source>
</reference>
<evidence type="ECO:0000259" key="3">
    <source>
        <dbReference type="PROSITE" id="PS50158"/>
    </source>
</evidence>
<proteinExistence type="predicted"/>
<dbReference type="InterPro" id="IPR001878">
    <property type="entry name" value="Znf_CCHC"/>
</dbReference>
<dbReference type="Proteomes" id="UP000008281">
    <property type="component" value="Unassembled WGS sequence"/>
</dbReference>
<dbReference type="RefSeq" id="XP_003096306.2">
    <property type="nucleotide sequence ID" value="XM_003096258.2"/>
</dbReference>
<dbReference type="eggNOG" id="ENOG502TFE4">
    <property type="taxonomic scope" value="Eukaryota"/>
</dbReference>
<dbReference type="KEGG" id="crq:GCK72_013393"/>
<feature type="region of interest" description="Disordered" evidence="2">
    <location>
        <begin position="304"/>
        <end position="335"/>
    </location>
</feature>
<evidence type="ECO:0000313" key="4">
    <source>
        <dbReference type="EMBL" id="EFO87301.1"/>
    </source>
</evidence>
<dbReference type="AlphaFoldDB" id="E3N5N8"/>
<accession>E3N5N8</accession>
<dbReference type="OrthoDB" id="5823075at2759"/>
<dbReference type="GeneID" id="9808488"/>
<keyword evidence="1" id="KW-0862">Zinc</keyword>
<name>E3N5N8_CAERE</name>
<dbReference type="CTD" id="9808488"/>
<dbReference type="FunCoup" id="E3N5N8">
    <property type="interactions" value="1161"/>
</dbReference>
<sequence length="394" mass="42044">MSETSSEAMENAAAPVKLMDRNAYYRSPRSANPWPSPMSHNTGTIGNTGGSSEPVKKYGGGFGVAKVDGQSTTARAGGATETISNFDDFSGFTFRKDTSARSGFGGSFGGTALPRIMSVDLNMTKDRSVPPSPPDVTLLANVPRRGGFGVAGSPRSDGISPTKRPRSGRRTGRRGRSGPGHCFHCQEHGHISRLCPKKAAETDEFDESEAVQLLDNDSTKKNASPAGRDGLYQNAKLENQKARESYYGGYNYGNNKSSVPMKSAVVGTGRSVGESSVPPSEVDKFSEQLDNALNLHTKTITLQPRGSSASTVATKAPSARITPNKAPVAPVTSSGVGIRDETKETTIDTLTIETRRTVKREGDIHFEETTTICFPRVLPSNVRIINAQIMPVSQ</sequence>
<evidence type="ECO:0000256" key="2">
    <source>
        <dbReference type="SAM" id="MobiDB-lite"/>
    </source>
</evidence>
<dbReference type="GO" id="GO:0008270">
    <property type="term" value="F:zinc ion binding"/>
    <property type="evidence" value="ECO:0007669"/>
    <property type="project" value="UniProtKB-KW"/>
</dbReference>
<dbReference type="GO" id="GO:0005737">
    <property type="term" value="C:cytoplasm"/>
    <property type="evidence" value="ECO:0007669"/>
    <property type="project" value="UniProtKB-ARBA"/>
</dbReference>
<keyword evidence="1" id="KW-0863">Zinc-finger</keyword>
<dbReference type="HOGENOM" id="CLU_566491_0_0_1"/>
<organism evidence="5">
    <name type="scientific">Caenorhabditis remanei</name>
    <name type="common">Caenorhabditis vulgaris</name>
    <dbReference type="NCBI Taxonomy" id="31234"/>
    <lineage>
        <taxon>Eukaryota</taxon>
        <taxon>Metazoa</taxon>
        <taxon>Ecdysozoa</taxon>
        <taxon>Nematoda</taxon>
        <taxon>Chromadorea</taxon>
        <taxon>Rhabditida</taxon>
        <taxon>Rhabditina</taxon>
        <taxon>Rhabditomorpha</taxon>
        <taxon>Rhabditoidea</taxon>
        <taxon>Rhabditidae</taxon>
        <taxon>Peloderinae</taxon>
        <taxon>Caenorhabditis</taxon>
    </lineage>
</organism>
<dbReference type="GO" id="GO:0003676">
    <property type="term" value="F:nucleic acid binding"/>
    <property type="evidence" value="ECO:0007669"/>
    <property type="project" value="InterPro"/>
</dbReference>
<gene>
    <name evidence="4" type="ORF">CRE_25793</name>
</gene>
<dbReference type="GO" id="GO:0019899">
    <property type="term" value="F:enzyme binding"/>
    <property type="evidence" value="ECO:0007669"/>
    <property type="project" value="UniProtKB-ARBA"/>
</dbReference>
<feature type="compositionally biased region" description="Polar residues" evidence="2">
    <location>
        <begin position="304"/>
        <end position="313"/>
    </location>
</feature>
<dbReference type="PROSITE" id="PS50158">
    <property type="entry name" value="ZF_CCHC"/>
    <property type="match status" value="1"/>
</dbReference>
<feature type="region of interest" description="Disordered" evidence="2">
    <location>
        <begin position="127"/>
        <end position="183"/>
    </location>
</feature>
<feature type="compositionally biased region" description="Basic residues" evidence="2">
    <location>
        <begin position="163"/>
        <end position="176"/>
    </location>
</feature>
<dbReference type="InterPro" id="IPR036875">
    <property type="entry name" value="Znf_CCHC_sf"/>
</dbReference>
<protein>
    <recommendedName>
        <fullName evidence="3">CCHC-type domain-containing protein</fullName>
    </recommendedName>
</protein>
<dbReference type="OMA" id="HCQEHGH"/>
<evidence type="ECO:0000313" key="5">
    <source>
        <dbReference type="Proteomes" id="UP000008281"/>
    </source>
</evidence>
<evidence type="ECO:0000256" key="1">
    <source>
        <dbReference type="PROSITE-ProRule" id="PRU00047"/>
    </source>
</evidence>
<keyword evidence="1" id="KW-0479">Metal-binding</keyword>
<dbReference type="InParanoid" id="E3N5N8"/>